<dbReference type="Pfam" id="PF09587">
    <property type="entry name" value="PGA_cap"/>
    <property type="match status" value="1"/>
</dbReference>
<dbReference type="SUPFAM" id="SSF56300">
    <property type="entry name" value="Metallo-dependent phosphatases"/>
    <property type="match status" value="1"/>
</dbReference>
<dbReference type="CDD" id="cd07381">
    <property type="entry name" value="MPP_CapA"/>
    <property type="match status" value="1"/>
</dbReference>
<feature type="domain" description="Capsule synthesis protein CapA" evidence="4">
    <location>
        <begin position="114"/>
        <end position="355"/>
    </location>
</feature>
<evidence type="ECO:0000256" key="3">
    <source>
        <dbReference type="SAM" id="Phobius"/>
    </source>
</evidence>
<feature type="compositionally biased region" description="Basic and acidic residues" evidence="2">
    <location>
        <begin position="75"/>
        <end position="87"/>
    </location>
</feature>
<keyword evidence="3" id="KW-0812">Transmembrane</keyword>
<feature type="transmembrane region" description="Helical" evidence="3">
    <location>
        <begin position="12"/>
        <end position="34"/>
    </location>
</feature>
<evidence type="ECO:0000313" key="6">
    <source>
        <dbReference type="Proteomes" id="UP000886860"/>
    </source>
</evidence>
<evidence type="ECO:0000256" key="1">
    <source>
        <dbReference type="ARBA" id="ARBA00005662"/>
    </source>
</evidence>
<dbReference type="InterPro" id="IPR052169">
    <property type="entry name" value="CW_Biosynth-Accessory"/>
</dbReference>
<gene>
    <name evidence="5" type="ORF">IAB60_00185</name>
</gene>
<protein>
    <submittedName>
        <fullName evidence="5">CapA family protein</fullName>
    </submittedName>
</protein>
<dbReference type="Proteomes" id="UP000886860">
    <property type="component" value="Unassembled WGS sequence"/>
</dbReference>
<sequence>MKDQKRGNGVGLFWICFLCAAVIVAAAVLTIWGADGLLSGLSGNEAKETAALAESTDGGAGETAVSLPEEEADKEAEIVIRNEDGKETAAAPEPENGEAASADREAGNGQEAVTLAFAGDVYLSDHVLNAYENGGIGGVLGESLRQAAEEADLFMVNQEFPFSTRGTPAPDKQYTFRLPPERVSIFHEMGIDLVTLANNHALDYGTEALLDTCSTLEGAGIPYVGAGENLDRAKAMYTAEIKGRTIGFLGATRVIPTADWAASASRPGMLSTYDPGILLEEIRKGRENCDYLVVYIHWGIERNDMPEEYQRQIGKQCIDAGADLVIGSHPHVLQGIEYYNGKPIVYSLGNYVFGSSIPRTVLLNVQWEGENTSLSVIPATSGAGYTREITEEGARQEVFSYLESISFGAQVDENGAISPKTEETPQS</sequence>
<name>A0A9D1GHT3_9FIRM</name>
<comment type="similarity">
    <text evidence="1">Belongs to the CapA family.</text>
</comment>
<dbReference type="PANTHER" id="PTHR33393:SF13">
    <property type="entry name" value="PGA BIOSYNTHESIS PROTEIN CAPA"/>
    <property type="match status" value="1"/>
</dbReference>
<dbReference type="EMBL" id="DVKS01000004">
    <property type="protein sequence ID" value="HIT40514.1"/>
    <property type="molecule type" value="Genomic_DNA"/>
</dbReference>
<feature type="compositionally biased region" description="Low complexity" evidence="2">
    <location>
        <begin position="88"/>
        <end position="100"/>
    </location>
</feature>
<evidence type="ECO:0000256" key="2">
    <source>
        <dbReference type="SAM" id="MobiDB-lite"/>
    </source>
</evidence>
<feature type="region of interest" description="Disordered" evidence="2">
    <location>
        <begin position="49"/>
        <end position="106"/>
    </location>
</feature>
<dbReference type="InterPro" id="IPR019079">
    <property type="entry name" value="Capsule_synth_CapA"/>
</dbReference>
<keyword evidence="3" id="KW-1133">Transmembrane helix</keyword>
<dbReference type="InterPro" id="IPR029052">
    <property type="entry name" value="Metallo-depent_PP-like"/>
</dbReference>
<dbReference type="PANTHER" id="PTHR33393">
    <property type="entry name" value="POLYGLUTAMINE SYNTHESIS ACCESSORY PROTEIN RV0574C-RELATED"/>
    <property type="match status" value="1"/>
</dbReference>
<organism evidence="5 6">
    <name type="scientific">Candidatus Caccovicinus merdipullorum</name>
    <dbReference type="NCBI Taxonomy" id="2840724"/>
    <lineage>
        <taxon>Bacteria</taxon>
        <taxon>Bacillati</taxon>
        <taxon>Bacillota</taxon>
        <taxon>Clostridia</taxon>
        <taxon>Eubacteriales</taxon>
        <taxon>Candidatus Caccovicinus</taxon>
    </lineage>
</organism>
<proteinExistence type="inferred from homology"/>
<reference evidence="5" key="1">
    <citation type="submission" date="2020-10" db="EMBL/GenBank/DDBJ databases">
        <authorList>
            <person name="Gilroy R."/>
        </authorList>
    </citation>
    <scope>NUCLEOTIDE SEQUENCE</scope>
    <source>
        <strain evidence="5">CHK123-3438</strain>
    </source>
</reference>
<comment type="caution">
    <text evidence="5">The sequence shown here is derived from an EMBL/GenBank/DDBJ whole genome shotgun (WGS) entry which is preliminary data.</text>
</comment>
<accession>A0A9D1GHT3</accession>
<dbReference type="Gene3D" id="3.60.21.10">
    <property type="match status" value="1"/>
</dbReference>
<evidence type="ECO:0000259" key="4">
    <source>
        <dbReference type="SMART" id="SM00854"/>
    </source>
</evidence>
<dbReference type="SMART" id="SM00854">
    <property type="entry name" value="PGA_cap"/>
    <property type="match status" value="1"/>
</dbReference>
<evidence type="ECO:0000313" key="5">
    <source>
        <dbReference type="EMBL" id="HIT40514.1"/>
    </source>
</evidence>
<reference evidence="5" key="2">
    <citation type="journal article" date="2021" name="PeerJ">
        <title>Extensive microbial diversity within the chicken gut microbiome revealed by metagenomics and culture.</title>
        <authorList>
            <person name="Gilroy R."/>
            <person name="Ravi A."/>
            <person name="Getino M."/>
            <person name="Pursley I."/>
            <person name="Horton D.L."/>
            <person name="Alikhan N.F."/>
            <person name="Baker D."/>
            <person name="Gharbi K."/>
            <person name="Hall N."/>
            <person name="Watson M."/>
            <person name="Adriaenssens E.M."/>
            <person name="Foster-Nyarko E."/>
            <person name="Jarju S."/>
            <person name="Secka A."/>
            <person name="Antonio M."/>
            <person name="Oren A."/>
            <person name="Chaudhuri R.R."/>
            <person name="La Ragione R."/>
            <person name="Hildebrand F."/>
            <person name="Pallen M.J."/>
        </authorList>
    </citation>
    <scope>NUCLEOTIDE SEQUENCE</scope>
    <source>
        <strain evidence="5">CHK123-3438</strain>
    </source>
</reference>
<keyword evidence="3" id="KW-0472">Membrane</keyword>
<dbReference type="AlphaFoldDB" id="A0A9D1GHT3"/>